<dbReference type="SUPFAM" id="SSF88946">
    <property type="entry name" value="Sigma2 domain of RNA polymerase sigma factors"/>
    <property type="match status" value="1"/>
</dbReference>
<evidence type="ECO:0000259" key="7">
    <source>
        <dbReference type="PROSITE" id="PS00716"/>
    </source>
</evidence>
<dbReference type="GO" id="GO:0016987">
    <property type="term" value="F:sigma factor activity"/>
    <property type="evidence" value="ECO:0007669"/>
    <property type="project" value="UniProtKB-KW"/>
</dbReference>
<name>A0A1L8CTZ1_9THEO</name>
<evidence type="ECO:0000256" key="1">
    <source>
        <dbReference type="ARBA" id="ARBA00023015"/>
    </source>
</evidence>
<keyword evidence="3 5" id="KW-0238">DNA-binding</keyword>
<dbReference type="GO" id="GO:0006352">
    <property type="term" value="P:DNA-templated transcription initiation"/>
    <property type="evidence" value="ECO:0007669"/>
    <property type="project" value="InterPro"/>
</dbReference>
<dbReference type="PROSITE" id="PS00716">
    <property type="entry name" value="SIGMA70_2"/>
    <property type="match status" value="1"/>
</dbReference>
<dbReference type="PANTHER" id="PTHR30385">
    <property type="entry name" value="SIGMA FACTOR F FLAGELLAR"/>
    <property type="match status" value="1"/>
</dbReference>
<dbReference type="InterPro" id="IPR013325">
    <property type="entry name" value="RNA_pol_sigma_r2"/>
</dbReference>
<dbReference type="InterPro" id="IPR014284">
    <property type="entry name" value="RNA_pol_sigma-70_dom"/>
</dbReference>
<evidence type="ECO:0000256" key="4">
    <source>
        <dbReference type="ARBA" id="ARBA00023163"/>
    </source>
</evidence>
<dbReference type="NCBIfam" id="TIGR02937">
    <property type="entry name" value="sigma70-ECF"/>
    <property type="match status" value="1"/>
</dbReference>
<evidence type="ECO:0000259" key="6">
    <source>
        <dbReference type="PROSITE" id="PS00715"/>
    </source>
</evidence>
<organism evidence="8 9">
    <name type="scientific">Carboxydothermus pertinax</name>
    <dbReference type="NCBI Taxonomy" id="870242"/>
    <lineage>
        <taxon>Bacteria</taxon>
        <taxon>Bacillati</taxon>
        <taxon>Bacillota</taxon>
        <taxon>Clostridia</taxon>
        <taxon>Thermoanaerobacterales</taxon>
        <taxon>Thermoanaerobacteraceae</taxon>
        <taxon>Carboxydothermus</taxon>
    </lineage>
</organism>
<dbReference type="InterPro" id="IPR007627">
    <property type="entry name" value="RNA_pol_sigma70_r2"/>
</dbReference>
<dbReference type="Pfam" id="PF04545">
    <property type="entry name" value="Sigma70_r4"/>
    <property type="match status" value="1"/>
</dbReference>
<dbReference type="NCBIfam" id="NF004052">
    <property type="entry name" value="PRK05572.1"/>
    <property type="match status" value="1"/>
</dbReference>
<dbReference type="InterPro" id="IPR013324">
    <property type="entry name" value="RNA_pol_sigma_r3/r4-like"/>
</dbReference>
<dbReference type="InterPro" id="IPR007624">
    <property type="entry name" value="RNA_pol_sigma70_r3"/>
</dbReference>
<protein>
    <recommendedName>
        <fullName evidence="5">RNA polymerase sigma factor</fullName>
    </recommendedName>
</protein>
<dbReference type="Pfam" id="PF04542">
    <property type="entry name" value="Sigma70_r2"/>
    <property type="match status" value="1"/>
</dbReference>
<dbReference type="Gene3D" id="1.20.120.1810">
    <property type="match status" value="1"/>
</dbReference>
<dbReference type="PANTHER" id="PTHR30385:SF4">
    <property type="entry name" value="RNA POLYMERASE SIGMA-E FACTOR"/>
    <property type="match status" value="1"/>
</dbReference>
<dbReference type="InterPro" id="IPR000943">
    <property type="entry name" value="RNA_pol_sigma70"/>
</dbReference>
<sequence length="250" mass="28953">MNLPRFPRLSDQEIKELIKKAKSGDVASREKLINCNLKLVFKVVERFLNRGYEVEDLFQIGTIGLIKAIDKFDLSQNVKFSTYAVPMIVGEIRRFLRDDQPIRISRSTKELGIKILKEKEALTVKLGREPTITELEEALNYPREAIIEALEAGQNLASLFETVHQDDGDPIYLLDQIKQEGDEEYNLLENISIKEVLNKLEPRERYILVNRFFKDKTQMEIAKTLGISQVQVSRLERQALLKLKQYLNES</sequence>
<dbReference type="GO" id="GO:0003677">
    <property type="term" value="F:DNA binding"/>
    <property type="evidence" value="ECO:0007669"/>
    <property type="project" value="UniProtKB-KW"/>
</dbReference>
<dbReference type="CDD" id="cd06171">
    <property type="entry name" value="Sigma70_r4"/>
    <property type="match status" value="1"/>
</dbReference>
<dbReference type="NCBIfam" id="TIGR02885">
    <property type="entry name" value="spore_sigF"/>
    <property type="match status" value="1"/>
</dbReference>
<feature type="domain" description="RNA polymerase sigma-70" evidence="6">
    <location>
        <begin position="56"/>
        <end position="69"/>
    </location>
</feature>
<keyword evidence="1 5" id="KW-0805">Transcription regulation</keyword>
<dbReference type="InterPro" id="IPR036388">
    <property type="entry name" value="WH-like_DNA-bd_sf"/>
</dbReference>
<gene>
    <name evidence="8" type="ORF">cpu_08440</name>
</gene>
<keyword evidence="4 5" id="KW-0804">Transcription</keyword>
<dbReference type="STRING" id="870242.cpu_08440"/>
<evidence type="ECO:0000256" key="2">
    <source>
        <dbReference type="ARBA" id="ARBA00023082"/>
    </source>
</evidence>
<dbReference type="EMBL" id="BDJK01000011">
    <property type="protein sequence ID" value="GAV22334.1"/>
    <property type="molecule type" value="Genomic_DNA"/>
</dbReference>
<dbReference type="PIRSF" id="PIRSF000770">
    <property type="entry name" value="RNA_pol_sigma-SigE/K"/>
    <property type="match status" value="1"/>
</dbReference>
<dbReference type="InterPro" id="IPR014322">
    <property type="entry name" value="RNA_pol_sigma-B/F/G"/>
</dbReference>
<evidence type="ECO:0000256" key="5">
    <source>
        <dbReference type="RuleBase" id="RU362124"/>
    </source>
</evidence>
<comment type="function">
    <text evidence="5">Sigma factors are initiation factors that promote the attachment of RNA polymerase to specific initiation sites and are then released.</text>
</comment>
<comment type="caution">
    <text evidence="8">The sequence shown here is derived from an EMBL/GenBank/DDBJ whole genome shotgun (WGS) entry which is preliminary data.</text>
</comment>
<evidence type="ECO:0000313" key="8">
    <source>
        <dbReference type="EMBL" id="GAV22334.1"/>
    </source>
</evidence>
<dbReference type="NCBIfam" id="TIGR02980">
    <property type="entry name" value="SigBFG"/>
    <property type="match status" value="1"/>
</dbReference>
<dbReference type="Proteomes" id="UP000187485">
    <property type="component" value="Unassembled WGS sequence"/>
</dbReference>
<keyword evidence="9" id="KW-1185">Reference proteome</keyword>
<accession>A0A1L8CTZ1</accession>
<dbReference type="PROSITE" id="PS00715">
    <property type="entry name" value="SIGMA70_1"/>
    <property type="match status" value="1"/>
</dbReference>
<dbReference type="PRINTS" id="PR00046">
    <property type="entry name" value="SIGMA70FCT"/>
</dbReference>
<dbReference type="InterPro" id="IPR014236">
    <property type="entry name" value="RNA_pol_sigma-F"/>
</dbReference>
<evidence type="ECO:0000313" key="9">
    <source>
        <dbReference type="Proteomes" id="UP000187485"/>
    </source>
</evidence>
<dbReference type="SUPFAM" id="SSF88659">
    <property type="entry name" value="Sigma3 and sigma4 domains of RNA polymerase sigma factors"/>
    <property type="match status" value="2"/>
</dbReference>
<dbReference type="InterPro" id="IPR007630">
    <property type="entry name" value="RNA_pol_sigma70_r4"/>
</dbReference>
<dbReference type="Pfam" id="PF04539">
    <property type="entry name" value="Sigma70_r3"/>
    <property type="match status" value="1"/>
</dbReference>
<proteinExistence type="inferred from homology"/>
<dbReference type="OrthoDB" id="9809557at2"/>
<dbReference type="AlphaFoldDB" id="A0A1L8CTZ1"/>
<evidence type="ECO:0000256" key="3">
    <source>
        <dbReference type="ARBA" id="ARBA00023125"/>
    </source>
</evidence>
<comment type="similarity">
    <text evidence="5">Belongs to the sigma-70 factor family.</text>
</comment>
<keyword evidence="2 5" id="KW-0731">Sigma factor</keyword>
<dbReference type="Gene3D" id="1.10.10.10">
    <property type="entry name" value="Winged helix-like DNA-binding domain superfamily/Winged helix DNA-binding domain"/>
    <property type="match status" value="2"/>
</dbReference>
<reference evidence="9" key="1">
    <citation type="submission" date="2016-12" db="EMBL/GenBank/DDBJ databases">
        <title>Draft Genome Sequences od Carboxydothermus pertinax and islandicus, Hydrogenogenic Carboxydotrophic Bacteria.</title>
        <authorList>
            <person name="Fukuyama Y."/>
            <person name="Ohmae K."/>
            <person name="Yoneda Y."/>
            <person name="Yoshida T."/>
            <person name="Sako Y."/>
        </authorList>
    </citation>
    <scope>NUCLEOTIDE SEQUENCE [LARGE SCALE GENOMIC DNA]</scope>
    <source>
        <strain evidence="9">Ug1</strain>
    </source>
</reference>
<feature type="domain" description="RNA polymerase sigma-70" evidence="7">
    <location>
        <begin position="217"/>
        <end position="243"/>
    </location>
</feature>